<protein>
    <recommendedName>
        <fullName evidence="6">6-bladed beta-propeller</fullName>
    </recommendedName>
</protein>
<keyword evidence="5" id="KW-1185">Reference proteome</keyword>
<feature type="chain" id="PRO_5016653670" description="6-bladed beta-propeller" evidence="3">
    <location>
        <begin position="21"/>
        <end position="672"/>
    </location>
</feature>
<dbReference type="PANTHER" id="PTHR24104">
    <property type="entry name" value="E3 UBIQUITIN-PROTEIN LIGASE NHLRC1-RELATED"/>
    <property type="match status" value="1"/>
</dbReference>
<dbReference type="RefSeq" id="WP_114846443.1">
    <property type="nucleotide sequence ID" value="NZ_JBHSPE010000002.1"/>
</dbReference>
<keyword evidence="1" id="KW-0677">Repeat</keyword>
<dbReference type="InterPro" id="IPR001258">
    <property type="entry name" value="NHL_repeat"/>
</dbReference>
<reference evidence="4 5" key="1">
    <citation type="submission" date="2018-07" db="EMBL/GenBank/DDBJ databases">
        <title>Dyella tabacisoli L4-6T, whole genome shotgun sequence.</title>
        <authorList>
            <person name="Zhou X.-K."/>
            <person name="Li W.-J."/>
            <person name="Duan Y.-Q."/>
        </authorList>
    </citation>
    <scope>NUCLEOTIDE SEQUENCE [LARGE SCALE GENOMIC DNA]</scope>
    <source>
        <strain evidence="4 5">L4-6</strain>
    </source>
</reference>
<feature type="repeat" description="NHL" evidence="2">
    <location>
        <begin position="231"/>
        <end position="270"/>
    </location>
</feature>
<feature type="signal peptide" evidence="3">
    <location>
        <begin position="1"/>
        <end position="20"/>
    </location>
</feature>
<dbReference type="AlphaFoldDB" id="A0A369UJE5"/>
<evidence type="ECO:0000256" key="1">
    <source>
        <dbReference type="ARBA" id="ARBA00022737"/>
    </source>
</evidence>
<dbReference type="SUPFAM" id="SSF101898">
    <property type="entry name" value="NHL repeat"/>
    <property type="match status" value="2"/>
</dbReference>
<dbReference type="InterPro" id="IPR011042">
    <property type="entry name" value="6-blade_b-propeller_TolB-like"/>
</dbReference>
<dbReference type="InterPro" id="IPR050952">
    <property type="entry name" value="TRIM-NHL_E3_ligases"/>
</dbReference>
<feature type="repeat" description="NHL" evidence="2">
    <location>
        <begin position="614"/>
        <end position="653"/>
    </location>
</feature>
<accession>A0A369UJE5</accession>
<proteinExistence type="predicted"/>
<dbReference type="PANTHER" id="PTHR24104:SF25">
    <property type="entry name" value="PROTEIN LIN-41"/>
    <property type="match status" value="1"/>
</dbReference>
<gene>
    <name evidence="4" type="ORF">DVJ77_15595</name>
</gene>
<evidence type="ECO:0000313" key="4">
    <source>
        <dbReference type="EMBL" id="RDD80661.1"/>
    </source>
</evidence>
<dbReference type="OrthoDB" id="9811352at2"/>
<dbReference type="EMBL" id="QQAH01000015">
    <property type="protein sequence ID" value="RDD80661.1"/>
    <property type="molecule type" value="Genomic_DNA"/>
</dbReference>
<evidence type="ECO:0000256" key="3">
    <source>
        <dbReference type="SAM" id="SignalP"/>
    </source>
</evidence>
<name>A0A369UJE5_9GAMM</name>
<dbReference type="PROSITE" id="PS51125">
    <property type="entry name" value="NHL"/>
    <property type="match status" value="4"/>
</dbReference>
<organism evidence="4 5">
    <name type="scientific">Dyella tabacisoli</name>
    <dbReference type="NCBI Taxonomy" id="2282381"/>
    <lineage>
        <taxon>Bacteria</taxon>
        <taxon>Pseudomonadati</taxon>
        <taxon>Pseudomonadota</taxon>
        <taxon>Gammaproteobacteria</taxon>
        <taxon>Lysobacterales</taxon>
        <taxon>Rhodanobacteraceae</taxon>
        <taxon>Dyella</taxon>
    </lineage>
</organism>
<evidence type="ECO:0008006" key="6">
    <source>
        <dbReference type="Google" id="ProtNLM"/>
    </source>
</evidence>
<dbReference type="GO" id="GO:0008270">
    <property type="term" value="F:zinc ion binding"/>
    <property type="evidence" value="ECO:0007669"/>
    <property type="project" value="UniProtKB-KW"/>
</dbReference>
<comment type="caution">
    <text evidence="4">The sequence shown here is derived from an EMBL/GenBank/DDBJ whole genome shotgun (WGS) entry which is preliminary data.</text>
</comment>
<evidence type="ECO:0000256" key="2">
    <source>
        <dbReference type="PROSITE-ProRule" id="PRU00504"/>
    </source>
</evidence>
<sequence>MRALTRSLVLLSTFSCICLAGELPAPPDELKYPNIVKPTYEYKSWGYAEADLNDPYTCRHTPQGQLLISDFENNAVKIFDFSTHNLSVKHLYDEKGIALSKMLPFSAAMSDDGHIFVVDRHSERLLEFDADGHLLKRFGGDKANEKLFDGGKIALAGNLIAVADSGHNRVLVYQRDGTLERIIGKYGRNEGEFDSPESVAFAPNGDLLVLDTYNNRVQTYDSHFAKKAVWGSWGSFKGFLANPSDIAVGPDNTVYITDLLNHRIEAFGLDGSFKYQFGRHPPTAHEGAGRVHYPTSISISPSDGSLAVCEPFESRFQRFSLSGVSEVRNVNDSAWWEKGTKFHYGSKASASASLLAVSEPDTHAILLFHLDGQTTSLAEIIGGEGHLPGQFTRPSGLALDEAANRLLVSDSGNHRIQEFSIDTAAVDRGAKTAKANISPTGNVLSGTPNAPQSLKFVASHQIAMKADPRMERMGRPAVEPVIEPSAIRVGPDGRLFVADPENNRILALNADYSINAVIGGTDKASGGLSNPLDFSFSKDGKAIFVVDHYNYRVVKFSIAGKFLMQIGGAGSTPGKFVLPFGICSGHDGYLYVSDVGGQRMEKFTEQGQFIKQWGRWGTGPGEFYKPKGVAQLADNTLVVIDFGNHRAQMFDPEGQFIKTFGIENAVVNTVRP</sequence>
<feature type="repeat" description="NHL" evidence="2">
    <location>
        <begin position="378"/>
        <end position="422"/>
    </location>
</feature>
<evidence type="ECO:0000313" key="5">
    <source>
        <dbReference type="Proteomes" id="UP000253782"/>
    </source>
</evidence>
<dbReference type="CDD" id="cd05819">
    <property type="entry name" value="NHL"/>
    <property type="match status" value="2"/>
</dbReference>
<dbReference type="Gene3D" id="2.120.10.30">
    <property type="entry name" value="TolB, C-terminal domain"/>
    <property type="match status" value="6"/>
</dbReference>
<dbReference type="Proteomes" id="UP000253782">
    <property type="component" value="Unassembled WGS sequence"/>
</dbReference>
<dbReference type="Pfam" id="PF01436">
    <property type="entry name" value="NHL"/>
    <property type="match status" value="3"/>
</dbReference>
<feature type="repeat" description="NHL" evidence="2">
    <location>
        <begin position="180"/>
        <end position="223"/>
    </location>
</feature>
<keyword evidence="3" id="KW-0732">Signal</keyword>